<name>A0ABT7LRZ4_9BURK</name>
<organism evidence="2 3">
    <name type="scientific">Roseateles subflavus</name>
    <dbReference type="NCBI Taxonomy" id="3053353"/>
    <lineage>
        <taxon>Bacteria</taxon>
        <taxon>Pseudomonadati</taxon>
        <taxon>Pseudomonadota</taxon>
        <taxon>Betaproteobacteria</taxon>
        <taxon>Burkholderiales</taxon>
        <taxon>Sphaerotilaceae</taxon>
        <taxon>Roseateles</taxon>
    </lineage>
</organism>
<protein>
    <submittedName>
        <fullName evidence="2">DUF5908 family protein</fullName>
    </submittedName>
</protein>
<dbReference type="RefSeq" id="WP_285984313.1">
    <property type="nucleotide sequence ID" value="NZ_JASVDS010000007.1"/>
</dbReference>
<evidence type="ECO:0000256" key="1">
    <source>
        <dbReference type="SAM" id="MobiDB-lite"/>
    </source>
</evidence>
<evidence type="ECO:0000313" key="3">
    <source>
        <dbReference type="Proteomes" id="UP001238603"/>
    </source>
</evidence>
<gene>
    <name evidence="2" type="ORF">QRD43_20235</name>
</gene>
<dbReference type="Pfam" id="PF19265">
    <property type="entry name" value="DUF5908"/>
    <property type="match status" value="1"/>
</dbReference>
<dbReference type="Proteomes" id="UP001238603">
    <property type="component" value="Unassembled WGS sequence"/>
</dbReference>
<keyword evidence="3" id="KW-1185">Reference proteome</keyword>
<accession>A0ABT7LRZ4</accession>
<dbReference type="InterPro" id="IPR045459">
    <property type="entry name" value="DUF5908"/>
</dbReference>
<proteinExistence type="predicted"/>
<evidence type="ECO:0000313" key="2">
    <source>
        <dbReference type="EMBL" id="MDL5034241.1"/>
    </source>
</evidence>
<feature type="region of interest" description="Disordered" evidence="1">
    <location>
        <begin position="15"/>
        <end position="43"/>
    </location>
</feature>
<reference evidence="2 3" key="1">
    <citation type="submission" date="2023-06" db="EMBL/GenBank/DDBJ databases">
        <title>Pelomonas sp. APW6 16S ribosomal RNA gene genome sequencing and assembly.</title>
        <authorList>
            <person name="Woo H."/>
        </authorList>
    </citation>
    <scope>NUCLEOTIDE SEQUENCE [LARGE SCALE GENOMIC DNA]</scope>
    <source>
        <strain evidence="2 3">APW6</strain>
    </source>
</reference>
<dbReference type="EMBL" id="JASVDS010000007">
    <property type="protein sequence ID" value="MDL5034241.1"/>
    <property type="molecule type" value="Genomic_DNA"/>
</dbReference>
<sequence>MSLEVRQLVLKATVADGADEEAANDRPGASGSASDDRATPALDPEQLKQEILAACRQWFQDALRQQRER</sequence>
<comment type="caution">
    <text evidence="2">The sequence shown here is derived from an EMBL/GenBank/DDBJ whole genome shotgun (WGS) entry which is preliminary data.</text>
</comment>